<dbReference type="EMBL" id="LASV01000141">
    <property type="protein sequence ID" value="KKA22490.1"/>
    <property type="molecule type" value="Genomic_DNA"/>
</dbReference>
<dbReference type="STRING" id="1408163.A0A0F4YWL0"/>
<keyword evidence="1" id="KW-0677">Repeat</keyword>
<dbReference type="Pfam" id="PF24883">
    <property type="entry name" value="NPHP3_N"/>
    <property type="match status" value="1"/>
</dbReference>
<evidence type="ECO:0000256" key="1">
    <source>
        <dbReference type="ARBA" id="ARBA00022737"/>
    </source>
</evidence>
<gene>
    <name evidence="3" type="ORF">T310_3488</name>
</gene>
<name>A0A0F4YWL0_RASE3</name>
<dbReference type="AlphaFoldDB" id="A0A0F4YWL0"/>
<dbReference type="GeneID" id="25315837"/>
<accession>A0A0F4YWL0</accession>
<dbReference type="InterPro" id="IPR056884">
    <property type="entry name" value="NPHP3-like_N"/>
</dbReference>
<reference evidence="3 4" key="1">
    <citation type="submission" date="2015-04" db="EMBL/GenBank/DDBJ databases">
        <authorList>
            <person name="Heijne W.H."/>
            <person name="Fedorova N.D."/>
            <person name="Nierman W.C."/>
            <person name="Vollebregt A.W."/>
            <person name="Zhao Z."/>
            <person name="Wu L."/>
            <person name="Kumar M."/>
            <person name="Stam H."/>
            <person name="van den Berg M.A."/>
            <person name="Pel H.J."/>
        </authorList>
    </citation>
    <scope>NUCLEOTIDE SEQUENCE [LARGE SCALE GENOMIC DNA]</scope>
    <source>
        <strain evidence="3 4">CBS 393.64</strain>
    </source>
</reference>
<organism evidence="3 4">
    <name type="scientific">Rasamsonia emersonii (strain ATCC 16479 / CBS 393.64 / IMI 116815)</name>
    <dbReference type="NCBI Taxonomy" id="1408163"/>
    <lineage>
        <taxon>Eukaryota</taxon>
        <taxon>Fungi</taxon>
        <taxon>Dikarya</taxon>
        <taxon>Ascomycota</taxon>
        <taxon>Pezizomycotina</taxon>
        <taxon>Eurotiomycetes</taxon>
        <taxon>Eurotiomycetidae</taxon>
        <taxon>Eurotiales</taxon>
        <taxon>Trichocomaceae</taxon>
        <taxon>Rasamsonia</taxon>
    </lineage>
</organism>
<sequence>MQDAEINRLWGESHFDLRAGRLYLQLAGSVLFVSDDATIPPDESVHRQEPGNLGRLSCPFQSTDGAGEDTSLELNDAHLFTFIDFSWKVITGAYEVYKSPNGTTSENACISTILADLQEATEGLISDVEGKTKHKKALIVLADNCHDLSQDFSKILEKLKATEKNSKWQSLKVKLASMRKEKEIASIEKRLDSYRSQILLRVNFILWYESAAVCIHLLLTLNDSERQSSTKTQLDRMENEGLQMRTESASQLAGLRKELGKAIQKLLKEQKEDAETRQINEAEQIKLLTEIRSSLSRLQSMTTSMSRENRVLRRLYFKSMNSREDNITDAEKGTFRWFLEDRSDCAASVTGENDDEEPVMRQRTRHSFLKWLNSGGQIFYISGKAGSGKSTLLKFLFQHSRVRRELEDWACDKKLVFANFFFWNSVDKLTDVT</sequence>
<feature type="domain" description="Nephrocystin 3-like N-terminal" evidence="2">
    <location>
        <begin position="365"/>
        <end position="424"/>
    </location>
</feature>
<dbReference type="PANTHER" id="PTHR10039">
    <property type="entry name" value="AMELOGENIN"/>
    <property type="match status" value="1"/>
</dbReference>
<proteinExistence type="predicted"/>
<protein>
    <recommendedName>
        <fullName evidence="2">Nephrocystin 3-like N-terminal domain-containing protein</fullName>
    </recommendedName>
</protein>
<evidence type="ECO:0000313" key="3">
    <source>
        <dbReference type="EMBL" id="KKA22490.1"/>
    </source>
</evidence>
<evidence type="ECO:0000313" key="4">
    <source>
        <dbReference type="Proteomes" id="UP000053958"/>
    </source>
</evidence>
<comment type="caution">
    <text evidence="3">The sequence shown here is derived from an EMBL/GenBank/DDBJ whole genome shotgun (WGS) entry which is preliminary data.</text>
</comment>
<dbReference type="PANTHER" id="PTHR10039:SF5">
    <property type="entry name" value="NACHT DOMAIN-CONTAINING PROTEIN"/>
    <property type="match status" value="1"/>
</dbReference>
<dbReference type="RefSeq" id="XP_013329102.1">
    <property type="nucleotide sequence ID" value="XM_013473648.1"/>
</dbReference>
<keyword evidence="4" id="KW-1185">Reference proteome</keyword>
<dbReference type="OrthoDB" id="443402at2759"/>
<evidence type="ECO:0000259" key="2">
    <source>
        <dbReference type="Pfam" id="PF24883"/>
    </source>
</evidence>
<dbReference type="Proteomes" id="UP000053958">
    <property type="component" value="Unassembled WGS sequence"/>
</dbReference>